<dbReference type="Proteomes" id="UP000195521">
    <property type="component" value="Unassembled WGS sequence"/>
</dbReference>
<evidence type="ECO:0000313" key="4">
    <source>
        <dbReference type="EMBL" id="GAW79465.1"/>
    </source>
</evidence>
<sequence>MKGGEATGVEEAGGEPVGEAAPAPALEPALAGAAGERRRKGKGGCQVKKVTFRDPLVVGEIRENEKHEFNETFCGEEEYTKDLDEGELSVLMRSFNPLDFGIKEKLSESEKKILIREIFGGKNNNFAPPSCVTKTNKEKKCIIILEDVQLKDPKESHDDEMDRSIKKQGENKYDNHVKDIKNDSIKKPKRKKKKKNNKKETKKNGKREKGDDDPLAYLDGDCYFPNDGYDYEQHLKTISQNFVEIKPNSENKFFEVKPTSEEERELFKTFDSENYEELNDNFVFEAQDVSTIDNLDVSEEIIWGDSNSFLPFSGIRSDVNTGHMIINSEHLTELGEIEDGDMSTGASISVEGTDEGADEGATLSQSNRKYSDRCDPHNAVEKINGRVIFDEGANLRNHTSENINLDVLKKGDNDLNALKLSDLVELEMEKVKSRNLNEIKNLVTKKKRKKKQQNCRGNDTNNVFVNVHPEDKNKILQILNLQKEEENEMHCINSFSGDPGELSSIASTASSFSYDCETILTTKTNTTNHPYKLIIPKKITTSSCPPKMNNILSSTNTCKRKENEKNAESIKLENYLVLEKINVTRAKNETPEEKRDRKKSVKEAQRLNRKLKKENLLLMKNEKKMMNKKMNPFDIRDNVKYIKL</sequence>
<dbReference type="GO" id="GO:0005829">
    <property type="term" value="C:cytosol"/>
    <property type="evidence" value="ECO:0007669"/>
    <property type="project" value="TreeGrafter"/>
</dbReference>
<feature type="region of interest" description="Disordered" evidence="3">
    <location>
        <begin position="1"/>
        <end position="44"/>
    </location>
</feature>
<comment type="similarity">
    <text evidence="1">Belongs to the LTV1 family.</text>
</comment>
<dbReference type="RefSeq" id="XP_028542054.1">
    <property type="nucleotide sequence ID" value="XM_028686253.1"/>
</dbReference>
<protein>
    <recommendedName>
        <fullName evidence="6">Protein LTV1 homolog</fullName>
    </recommendedName>
</protein>
<feature type="region of interest" description="Disordered" evidence="3">
    <location>
        <begin position="153"/>
        <end position="213"/>
    </location>
</feature>
<dbReference type="GO" id="GO:0042274">
    <property type="term" value="P:ribosomal small subunit biogenesis"/>
    <property type="evidence" value="ECO:0007669"/>
    <property type="project" value="InterPro"/>
</dbReference>
<gene>
    <name evidence="4" type="ORF">PGO_040650</name>
</gene>
<dbReference type="GO" id="GO:0030688">
    <property type="term" value="C:preribosome, small subunit precursor"/>
    <property type="evidence" value="ECO:0007669"/>
    <property type="project" value="TreeGrafter"/>
</dbReference>
<dbReference type="InterPro" id="IPR007307">
    <property type="entry name" value="Ltv1"/>
</dbReference>
<proteinExistence type="inferred from homology"/>
<evidence type="ECO:0000256" key="3">
    <source>
        <dbReference type="SAM" id="MobiDB-lite"/>
    </source>
</evidence>
<evidence type="ECO:0008006" key="6">
    <source>
        <dbReference type="Google" id="ProtNLM"/>
    </source>
</evidence>
<dbReference type="GeneID" id="39746176"/>
<dbReference type="GO" id="GO:0005634">
    <property type="term" value="C:nucleus"/>
    <property type="evidence" value="ECO:0007669"/>
    <property type="project" value="TreeGrafter"/>
</dbReference>
<dbReference type="EMBL" id="BDQF01000004">
    <property type="protein sequence ID" value="GAW79465.1"/>
    <property type="molecule type" value="Genomic_DNA"/>
</dbReference>
<name>A0A1Y1JDQ7_PLAGO</name>
<evidence type="ECO:0000256" key="1">
    <source>
        <dbReference type="ARBA" id="ARBA00009078"/>
    </source>
</evidence>
<dbReference type="OrthoDB" id="5852896at2759"/>
<feature type="compositionally biased region" description="Basic and acidic residues" evidence="3">
    <location>
        <begin position="153"/>
        <end position="186"/>
    </location>
</feature>
<feature type="compositionally biased region" description="Basic residues" evidence="3">
    <location>
        <begin position="187"/>
        <end position="197"/>
    </location>
</feature>
<dbReference type="AlphaFoldDB" id="A0A1Y1JDQ7"/>
<feature type="coiled-coil region" evidence="2">
    <location>
        <begin position="594"/>
        <end position="624"/>
    </location>
</feature>
<reference evidence="5" key="1">
    <citation type="submission" date="2017-04" db="EMBL/GenBank/DDBJ databases">
        <title>Plasmodium gonderi genome.</title>
        <authorList>
            <person name="Arisue N."/>
            <person name="Honma H."/>
            <person name="Kawai S."/>
            <person name="Tougan T."/>
            <person name="Tanabe K."/>
            <person name="Horii T."/>
        </authorList>
    </citation>
    <scope>NUCLEOTIDE SEQUENCE [LARGE SCALE GENOMIC DNA]</scope>
    <source>
        <strain evidence="5">ATCC 30045</strain>
    </source>
</reference>
<dbReference type="PANTHER" id="PTHR21531:SF0">
    <property type="entry name" value="PROTEIN LTV1 HOMOLOG"/>
    <property type="match status" value="1"/>
</dbReference>
<evidence type="ECO:0000256" key="2">
    <source>
        <dbReference type="SAM" id="Coils"/>
    </source>
</evidence>
<organism evidence="4 5">
    <name type="scientific">Plasmodium gonderi</name>
    <dbReference type="NCBI Taxonomy" id="77519"/>
    <lineage>
        <taxon>Eukaryota</taxon>
        <taxon>Sar</taxon>
        <taxon>Alveolata</taxon>
        <taxon>Apicomplexa</taxon>
        <taxon>Aconoidasida</taxon>
        <taxon>Haemosporida</taxon>
        <taxon>Plasmodiidae</taxon>
        <taxon>Plasmodium</taxon>
        <taxon>Plasmodium (Plasmodium)</taxon>
    </lineage>
</organism>
<feature type="compositionally biased region" description="Basic and acidic residues" evidence="3">
    <location>
        <begin position="198"/>
        <end position="212"/>
    </location>
</feature>
<dbReference type="GO" id="GO:0000056">
    <property type="term" value="P:ribosomal small subunit export from nucleus"/>
    <property type="evidence" value="ECO:0007669"/>
    <property type="project" value="TreeGrafter"/>
</dbReference>
<evidence type="ECO:0000313" key="5">
    <source>
        <dbReference type="Proteomes" id="UP000195521"/>
    </source>
</evidence>
<keyword evidence="2" id="KW-0175">Coiled coil</keyword>
<accession>A0A1Y1JDQ7</accession>
<comment type="caution">
    <text evidence="4">The sequence shown here is derived from an EMBL/GenBank/DDBJ whole genome shotgun (WGS) entry which is preliminary data.</text>
</comment>
<dbReference type="OMA" id="ERRWDCE"/>
<dbReference type="PANTHER" id="PTHR21531">
    <property type="entry name" value="LOW-TEMPERATURE VIABILITY PROTEIN LTV1-RELATED"/>
    <property type="match status" value="1"/>
</dbReference>
<feature type="compositionally biased region" description="Low complexity" evidence="3">
    <location>
        <begin position="17"/>
        <end position="34"/>
    </location>
</feature>
<keyword evidence="5" id="KW-1185">Reference proteome</keyword>
<feature type="region of interest" description="Disordered" evidence="3">
    <location>
        <begin position="352"/>
        <end position="373"/>
    </location>
</feature>